<dbReference type="KEGG" id="sami:SAMIE_1024290"/>
<dbReference type="EMBL" id="AP018664">
    <property type="protein sequence ID" value="BBD98928.1"/>
    <property type="molecule type" value="Genomic_DNA"/>
</dbReference>
<proteinExistence type="predicted"/>
<reference evidence="1 2" key="1">
    <citation type="submission" date="2018-05" db="EMBL/GenBank/DDBJ databases">
        <title>Complete Genome Sequence of the Nonylphenol-Degrading Bacterium Sphingobium amiense DSM 16289T.</title>
        <authorList>
            <person name="Ootsuka M."/>
            <person name="Nishizawa T."/>
            <person name="Ohta H."/>
        </authorList>
    </citation>
    <scope>NUCLEOTIDE SEQUENCE [LARGE SCALE GENOMIC DNA]</scope>
    <source>
        <strain evidence="1 2">DSM 16289</strain>
    </source>
</reference>
<evidence type="ECO:0000313" key="2">
    <source>
        <dbReference type="Proteomes" id="UP000279959"/>
    </source>
</evidence>
<protein>
    <submittedName>
        <fullName evidence="1">Uncharacterized protein</fullName>
    </submittedName>
</protein>
<keyword evidence="2" id="KW-1185">Reference proteome</keyword>
<gene>
    <name evidence="1" type="ORF">SAMIE_1024290</name>
</gene>
<dbReference type="AlphaFoldDB" id="A0A494W6V3"/>
<dbReference type="RefSeq" id="WP_066701587.1">
    <property type="nucleotide sequence ID" value="NZ_AP018664.1"/>
</dbReference>
<evidence type="ECO:0000313" key="1">
    <source>
        <dbReference type="EMBL" id="BBD98928.1"/>
    </source>
</evidence>
<organism evidence="1 2">
    <name type="scientific">Sphingobium amiense</name>
    <dbReference type="NCBI Taxonomy" id="135719"/>
    <lineage>
        <taxon>Bacteria</taxon>
        <taxon>Pseudomonadati</taxon>
        <taxon>Pseudomonadota</taxon>
        <taxon>Alphaproteobacteria</taxon>
        <taxon>Sphingomonadales</taxon>
        <taxon>Sphingomonadaceae</taxon>
        <taxon>Sphingobium</taxon>
    </lineage>
</organism>
<sequence>MPLGLAALDSLGHAFEDLRRVLGGNDPQAIEAATARVAEAAASVQAIGAWRSDPELTERLHALAPLIESARIRVALLADHAGQRLSALAAHGATAAPLTYGR</sequence>
<accession>A0A494W6V3</accession>
<name>A0A494W6V3_9SPHN</name>
<dbReference type="Proteomes" id="UP000279959">
    <property type="component" value="Chromosome"/>
</dbReference>